<comment type="caution">
    <text evidence="1">The sequence shown here is derived from an EMBL/GenBank/DDBJ whole genome shotgun (WGS) entry which is preliminary data.</text>
</comment>
<evidence type="ECO:0000313" key="2">
    <source>
        <dbReference type="Proteomes" id="UP000011135"/>
    </source>
</evidence>
<dbReference type="RefSeq" id="WP_009577731.1">
    <property type="nucleotide sequence ID" value="NZ_AMZN01000003.1"/>
</dbReference>
<dbReference type="InterPro" id="IPR018727">
    <property type="entry name" value="DUF2267"/>
</dbReference>
<dbReference type="AlphaFoldDB" id="L8JZY1"/>
<dbReference type="Pfam" id="PF10025">
    <property type="entry name" value="DUF2267"/>
    <property type="match status" value="1"/>
</dbReference>
<dbReference type="Proteomes" id="UP000011135">
    <property type="component" value="Unassembled WGS sequence"/>
</dbReference>
<organism evidence="1 2">
    <name type="scientific">Fulvivirga imtechensis AK7</name>
    <dbReference type="NCBI Taxonomy" id="1237149"/>
    <lineage>
        <taxon>Bacteria</taxon>
        <taxon>Pseudomonadati</taxon>
        <taxon>Bacteroidota</taxon>
        <taxon>Cytophagia</taxon>
        <taxon>Cytophagales</taxon>
        <taxon>Fulvivirgaceae</taxon>
        <taxon>Fulvivirga</taxon>
    </lineage>
</organism>
<dbReference type="EMBL" id="AMZN01000003">
    <property type="protein sequence ID" value="ELR73708.1"/>
    <property type="molecule type" value="Genomic_DNA"/>
</dbReference>
<dbReference type="eggNOG" id="COG5502">
    <property type="taxonomic scope" value="Bacteria"/>
</dbReference>
<keyword evidence="2" id="KW-1185">Reference proteome</keyword>
<accession>L8JZY1</accession>
<dbReference type="InterPro" id="IPR038282">
    <property type="entry name" value="DUF2267_sf"/>
</dbReference>
<evidence type="ECO:0000313" key="1">
    <source>
        <dbReference type="EMBL" id="ELR73708.1"/>
    </source>
</evidence>
<reference evidence="1 2" key="1">
    <citation type="submission" date="2012-12" db="EMBL/GenBank/DDBJ databases">
        <title>Genome assembly of Fulvivirga imtechensis AK7.</title>
        <authorList>
            <person name="Nupur N."/>
            <person name="Khatri I."/>
            <person name="Kumar R."/>
            <person name="Subramanian S."/>
            <person name="Pinnaka A."/>
        </authorList>
    </citation>
    <scope>NUCLEOTIDE SEQUENCE [LARGE SCALE GENOMIC DNA]</scope>
    <source>
        <strain evidence="1 2">AK7</strain>
    </source>
</reference>
<sequence>MENNFEINYIELAKRDCGLIREIKRALFIVDTKRAGLVVSRVLHTIRRSLTKKESAEFISRLPDYLKILYVTEWEPSEKRILLKHLDEFTEEVITLDSQSGHRVFHKEVDALAAVITIMKVLDQHANLLNFSSFCYSFKRELQETMLETAA</sequence>
<protein>
    <submittedName>
        <fullName evidence="1">Uncharacterized protein</fullName>
    </submittedName>
</protein>
<dbReference type="Gene3D" id="1.10.490.110">
    <property type="entry name" value="Uncharacterized conserved protein DUF2267"/>
    <property type="match status" value="1"/>
</dbReference>
<proteinExistence type="predicted"/>
<gene>
    <name evidence="1" type="ORF">C900_02112</name>
</gene>
<dbReference type="OrthoDB" id="1437314at2"/>
<name>L8JZY1_9BACT</name>